<dbReference type="Proteomes" id="UP000094622">
    <property type="component" value="Unassembled WGS sequence"/>
</dbReference>
<keyword evidence="2" id="KW-1185">Reference proteome</keyword>
<gene>
    <name evidence="1" type="ORF">A6302_03354</name>
</gene>
<name>A0A1E3GZ76_9HYPH</name>
<dbReference type="EMBL" id="MCRJ01000096">
    <property type="protein sequence ID" value="ODN69334.1"/>
    <property type="molecule type" value="Genomic_DNA"/>
</dbReference>
<evidence type="ECO:0000313" key="2">
    <source>
        <dbReference type="Proteomes" id="UP000094622"/>
    </source>
</evidence>
<accession>A0A1E3GZ76</accession>
<evidence type="ECO:0000313" key="1">
    <source>
        <dbReference type="EMBL" id="ODN69334.1"/>
    </source>
</evidence>
<proteinExistence type="predicted"/>
<organism evidence="1 2">
    <name type="scientific">Methylobrevis pamukkalensis</name>
    <dbReference type="NCBI Taxonomy" id="1439726"/>
    <lineage>
        <taxon>Bacteria</taxon>
        <taxon>Pseudomonadati</taxon>
        <taxon>Pseudomonadota</taxon>
        <taxon>Alphaproteobacteria</taxon>
        <taxon>Hyphomicrobiales</taxon>
        <taxon>Pleomorphomonadaceae</taxon>
        <taxon>Methylobrevis</taxon>
    </lineage>
</organism>
<sequence>MPSPAETPVPADGTIRNAADANRLLGALAAAMDDLEGLLEREADLVRIGKLRAAGELAGEKSVKADAYVQIMLKARAQRPRSAALPRPRCTACASAIT</sequence>
<comment type="caution">
    <text evidence="1">The sequence shown here is derived from an EMBL/GenBank/DDBJ whole genome shotgun (WGS) entry which is preliminary data.</text>
</comment>
<dbReference type="OrthoDB" id="7677847at2"/>
<dbReference type="RefSeq" id="WP_069307722.1">
    <property type="nucleotide sequence ID" value="NZ_MCRJ01000096.1"/>
</dbReference>
<reference evidence="1 2" key="1">
    <citation type="submission" date="2016-07" db="EMBL/GenBank/DDBJ databases">
        <title>Draft Genome Sequence of Methylobrevis pamukkalensis PK2.</title>
        <authorList>
            <person name="Vasilenko O.V."/>
            <person name="Doronina N.V."/>
            <person name="Shmareva M.N."/>
            <person name="Tarlachkov S.V."/>
            <person name="Mustakhimov I."/>
            <person name="Trotsenko Y.A."/>
        </authorList>
    </citation>
    <scope>NUCLEOTIDE SEQUENCE [LARGE SCALE GENOMIC DNA]</scope>
    <source>
        <strain evidence="1 2">PK2</strain>
    </source>
</reference>
<protein>
    <submittedName>
        <fullName evidence="1">Uncharacterized protein</fullName>
    </submittedName>
</protein>
<dbReference type="AlphaFoldDB" id="A0A1E3GZ76"/>